<feature type="domain" description="NYN" evidence="1">
    <location>
        <begin position="14"/>
        <end position="149"/>
    </location>
</feature>
<keyword evidence="4" id="KW-1185">Reference proteome</keyword>
<dbReference type="InterPro" id="IPR041966">
    <property type="entry name" value="LOTUS-like"/>
</dbReference>
<evidence type="ECO:0000259" key="2">
    <source>
        <dbReference type="Pfam" id="PF12872"/>
    </source>
</evidence>
<reference evidence="3" key="2">
    <citation type="submission" date="2020-09" db="EMBL/GenBank/DDBJ databases">
        <authorList>
            <person name="Sun Q."/>
            <person name="Zhou Y."/>
        </authorList>
    </citation>
    <scope>NUCLEOTIDE SEQUENCE</scope>
    <source>
        <strain evidence="3">CGMCC 1.15330</strain>
    </source>
</reference>
<organism evidence="3 4">
    <name type="scientific">Sphingomonas metalli</name>
    <dbReference type="NCBI Taxonomy" id="1779358"/>
    <lineage>
        <taxon>Bacteria</taxon>
        <taxon>Pseudomonadati</taxon>
        <taxon>Pseudomonadota</taxon>
        <taxon>Alphaproteobacteria</taxon>
        <taxon>Sphingomonadales</taxon>
        <taxon>Sphingomonadaceae</taxon>
        <taxon>Sphingomonas</taxon>
    </lineage>
</organism>
<dbReference type="GO" id="GO:0004540">
    <property type="term" value="F:RNA nuclease activity"/>
    <property type="evidence" value="ECO:0007669"/>
    <property type="project" value="InterPro"/>
</dbReference>
<dbReference type="Gene3D" id="3.40.50.1010">
    <property type="entry name" value="5'-nuclease"/>
    <property type="match status" value="1"/>
</dbReference>
<evidence type="ECO:0008006" key="5">
    <source>
        <dbReference type="Google" id="ProtNLM"/>
    </source>
</evidence>
<evidence type="ECO:0000313" key="3">
    <source>
        <dbReference type="EMBL" id="GGB40909.1"/>
    </source>
</evidence>
<dbReference type="AlphaFoldDB" id="A0A916TD80"/>
<protein>
    <recommendedName>
        <fullName evidence="5">NYN domain-containing protein</fullName>
    </recommendedName>
</protein>
<gene>
    <name evidence="3" type="ORF">GCM10011380_32960</name>
</gene>
<dbReference type="InterPro" id="IPR025605">
    <property type="entry name" value="OST-HTH/LOTUS_dom"/>
</dbReference>
<evidence type="ECO:0000313" key="4">
    <source>
        <dbReference type="Proteomes" id="UP000623067"/>
    </source>
</evidence>
<dbReference type="Proteomes" id="UP000623067">
    <property type="component" value="Unassembled WGS sequence"/>
</dbReference>
<dbReference type="Pfam" id="PF01936">
    <property type="entry name" value="NYN"/>
    <property type="match status" value="1"/>
</dbReference>
<reference evidence="3" key="1">
    <citation type="journal article" date="2014" name="Int. J. Syst. Evol. Microbiol.">
        <title>Complete genome sequence of Corynebacterium casei LMG S-19264T (=DSM 44701T), isolated from a smear-ripened cheese.</title>
        <authorList>
            <consortium name="US DOE Joint Genome Institute (JGI-PGF)"/>
            <person name="Walter F."/>
            <person name="Albersmeier A."/>
            <person name="Kalinowski J."/>
            <person name="Ruckert C."/>
        </authorList>
    </citation>
    <scope>NUCLEOTIDE SEQUENCE</scope>
    <source>
        <strain evidence="3">CGMCC 1.15330</strain>
    </source>
</reference>
<name>A0A916TD80_9SPHN</name>
<dbReference type="CDD" id="cd10146">
    <property type="entry name" value="LabA_like_C"/>
    <property type="match status" value="1"/>
</dbReference>
<dbReference type="PANTHER" id="PTHR35811">
    <property type="entry name" value="SLR1870 PROTEIN"/>
    <property type="match status" value="1"/>
</dbReference>
<dbReference type="EMBL" id="BMIH01000005">
    <property type="protein sequence ID" value="GGB40909.1"/>
    <property type="molecule type" value="Genomic_DNA"/>
</dbReference>
<accession>A0A916TD80</accession>
<dbReference type="InterPro" id="IPR021139">
    <property type="entry name" value="NYN"/>
</dbReference>
<comment type="caution">
    <text evidence="3">The sequence shown here is derived from an EMBL/GenBank/DDBJ whole genome shotgun (WGS) entry which is preliminary data.</text>
</comment>
<sequence length="271" mass="29152">MIREHPAPSTPDRRIALLIDADNVAPSKIDAIVAQLSAFGIANVRRAYGDWTSETLKGWKEKLHLFAIRPMQQFSYSTGKNATDMALVIDAMELLYTQRLDGFCIVSSDADFTPLVMQLKANGRDVHGFGERKTPKPFVNACTSFLYLDGGGDGTAIAGNGAGGPQTGPATVDDIAVRLATPVRNLAGDTKLIIALRSGVEACARQDGWAPIAAVGCETKRQAAIDPRAYGAKSFTDLFEKTRLFDIVRSASGHAYVADKRNKARAPSPEI</sequence>
<evidence type="ECO:0000259" key="1">
    <source>
        <dbReference type="Pfam" id="PF01936"/>
    </source>
</evidence>
<feature type="domain" description="HTH OST-type" evidence="2">
    <location>
        <begin position="189"/>
        <end position="254"/>
    </location>
</feature>
<dbReference type="PANTHER" id="PTHR35811:SF1">
    <property type="entry name" value="HTH OST-TYPE DOMAIN-CONTAINING PROTEIN"/>
    <property type="match status" value="1"/>
</dbReference>
<dbReference type="Pfam" id="PF12872">
    <property type="entry name" value="OST-HTH"/>
    <property type="match status" value="1"/>
</dbReference>
<proteinExistence type="predicted"/>
<dbReference type="RefSeq" id="WP_188660458.1">
    <property type="nucleotide sequence ID" value="NZ_BMIH01000005.1"/>
</dbReference>
<dbReference type="Gene3D" id="3.30.420.610">
    <property type="entry name" value="LOTUS domain-like"/>
    <property type="match status" value="1"/>
</dbReference>
<dbReference type="CDD" id="cd11297">
    <property type="entry name" value="PIN_LabA-like_N_1"/>
    <property type="match status" value="1"/>
</dbReference>